<evidence type="ECO:0000256" key="1">
    <source>
        <dbReference type="SAM" id="MobiDB-lite"/>
    </source>
</evidence>
<keyword evidence="3" id="KW-1185">Reference proteome</keyword>
<evidence type="ECO:0000313" key="2">
    <source>
        <dbReference type="EMBL" id="CAK9104994.1"/>
    </source>
</evidence>
<evidence type="ECO:0008006" key="4">
    <source>
        <dbReference type="Google" id="ProtNLM"/>
    </source>
</evidence>
<sequence>MAASAGGFSSAAIAELIPSKSEVVQKALRPRRMNSAPRGDVSHTRRWPLPCTAEPRLVVRPAAATRKTSSSLPALTLAWPTRSSRSKSGGRLRSGSAPMASRAWHEAQLGPTGRSSALLGRSAEPQAETELCAEDPLSPTSTGNQEARFHVELKRVSSEVDEVHRRQLSTRRHLEQVKRELSSDSDMNLKAIAAYQEKVNSVRAEVATLVDNFRSEWETFQPVNEELQVLAAETDVLTERDQRMSELLERMSRKLDFFDETLGSNLQRWG</sequence>
<gene>
    <name evidence="2" type="ORF">CCMP2556_LOCUS49171</name>
</gene>
<comment type="caution">
    <text evidence="2">The sequence shown here is derived from an EMBL/GenBank/DDBJ whole genome shotgun (WGS) entry which is preliminary data.</text>
</comment>
<protein>
    <recommendedName>
        <fullName evidence="4">Biogenesis of lysosome-related organelles complex 1 subunit 1</fullName>
    </recommendedName>
</protein>
<feature type="region of interest" description="Disordered" evidence="1">
    <location>
        <begin position="21"/>
        <end position="48"/>
    </location>
</feature>
<evidence type="ECO:0000313" key="3">
    <source>
        <dbReference type="Proteomes" id="UP001642484"/>
    </source>
</evidence>
<name>A0ABP0RXC9_9DINO</name>
<dbReference type="EMBL" id="CAXAMN010026694">
    <property type="protein sequence ID" value="CAK9104994.1"/>
    <property type="molecule type" value="Genomic_DNA"/>
</dbReference>
<accession>A0ABP0RXC9</accession>
<reference evidence="2 3" key="1">
    <citation type="submission" date="2024-02" db="EMBL/GenBank/DDBJ databases">
        <authorList>
            <person name="Chen Y."/>
            <person name="Shah S."/>
            <person name="Dougan E. K."/>
            <person name="Thang M."/>
            <person name="Chan C."/>
        </authorList>
    </citation>
    <scope>NUCLEOTIDE SEQUENCE [LARGE SCALE GENOMIC DNA]</scope>
</reference>
<dbReference type="Proteomes" id="UP001642484">
    <property type="component" value="Unassembled WGS sequence"/>
</dbReference>
<proteinExistence type="predicted"/>
<organism evidence="2 3">
    <name type="scientific">Durusdinium trenchii</name>
    <dbReference type="NCBI Taxonomy" id="1381693"/>
    <lineage>
        <taxon>Eukaryota</taxon>
        <taxon>Sar</taxon>
        <taxon>Alveolata</taxon>
        <taxon>Dinophyceae</taxon>
        <taxon>Suessiales</taxon>
        <taxon>Symbiodiniaceae</taxon>
        <taxon>Durusdinium</taxon>
    </lineage>
</organism>
<feature type="region of interest" description="Disordered" evidence="1">
    <location>
        <begin position="74"/>
        <end position="146"/>
    </location>
</feature>